<dbReference type="Proteomes" id="UP000025061">
    <property type="component" value="Unassembled WGS sequence"/>
</dbReference>
<dbReference type="OrthoDB" id="5377981at2"/>
<dbReference type="RefSeq" id="WP_011645980.1">
    <property type="nucleotide sequence ID" value="NZ_ARYI01000001.1"/>
</dbReference>
<comment type="caution">
    <text evidence="3">The sequence shown here is derived from an EMBL/GenBank/DDBJ whole genome shotgun (WGS) entry which is preliminary data.</text>
</comment>
<evidence type="ECO:0000259" key="2">
    <source>
        <dbReference type="Pfam" id="PF00144"/>
    </source>
</evidence>
<dbReference type="EMBL" id="ARYI01000001">
    <property type="protein sequence ID" value="KCZ96109.1"/>
    <property type="molecule type" value="Genomic_DNA"/>
</dbReference>
<keyword evidence="4" id="KW-1185">Reference proteome</keyword>
<dbReference type="AlphaFoldDB" id="A0A059G0E8"/>
<dbReference type="PANTHER" id="PTHR43283:SF3">
    <property type="entry name" value="BETA-LACTAMASE FAMILY PROTEIN (AFU_ORTHOLOGUE AFUA_5G07500)"/>
    <property type="match status" value="1"/>
</dbReference>
<keyword evidence="1" id="KW-0732">Signal</keyword>
<evidence type="ECO:0000256" key="1">
    <source>
        <dbReference type="SAM" id="SignalP"/>
    </source>
</evidence>
<feature type="domain" description="Beta-lactamase-related" evidence="2">
    <location>
        <begin position="59"/>
        <end position="429"/>
    </location>
</feature>
<gene>
    <name evidence="3" type="ORF">HHI_00480</name>
</gene>
<proteinExistence type="predicted"/>
<dbReference type="PANTHER" id="PTHR43283">
    <property type="entry name" value="BETA-LACTAMASE-RELATED"/>
    <property type="match status" value="1"/>
</dbReference>
<dbReference type="InterPro" id="IPR050789">
    <property type="entry name" value="Diverse_Enzym_Activities"/>
</dbReference>
<sequence>MAQFRKFLFGALGVSLTAIVSACGSAPDSARSEAAPAANVVPADAPEAGFSEAGVRALEDRMAQYVADGQVKGIATRLVKDGEIVSDIQAGIRREADQAPVTEDTIYRIYSMSKPVTGVALLMLWEEGKFQLDDPVTKYIPELEGLQVYKGMDEAGQPILAPVSRSPTMQELMSHTAGFGYGLRGGDYVNDTFRELQVFAAPDMDAFMERVSSIPLLHEPGTTWDYSISVDIQGYLVEKLSGQTLGDFFASRIFAPLGMDDTAFFVPEDQYDRFADVYVSAPDGAGFAPADAASFLFRRETIAFEGGGHGLVSTMDDYARFAEMLANEGTLDGVQILKPETVRLMATDHLPEGVFIGHDGTSADTATGVGFGLNVAVILEPASGRAYPKGAYMWGGAAGTWFWVDPENDLYFIGMVQHFGGAGPGFDARAESARLVYEALEDPE</sequence>
<dbReference type="InterPro" id="IPR012338">
    <property type="entry name" value="Beta-lactam/transpept-like"/>
</dbReference>
<organism evidence="3 4">
    <name type="scientific">Hyphomonas hirschiana VP5</name>
    <dbReference type="NCBI Taxonomy" id="1280951"/>
    <lineage>
        <taxon>Bacteria</taxon>
        <taxon>Pseudomonadati</taxon>
        <taxon>Pseudomonadota</taxon>
        <taxon>Alphaproteobacteria</taxon>
        <taxon>Hyphomonadales</taxon>
        <taxon>Hyphomonadaceae</taxon>
        <taxon>Hyphomonas</taxon>
    </lineage>
</organism>
<name>A0A059G0E8_9PROT</name>
<dbReference type="Pfam" id="PF00144">
    <property type="entry name" value="Beta-lactamase"/>
    <property type="match status" value="1"/>
</dbReference>
<dbReference type="PATRIC" id="fig|1280951.3.peg.97"/>
<feature type="chain" id="PRO_5001578443" evidence="1">
    <location>
        <begin position="23"/>
        <end position="444"/>
    </location>
</feature>
<dbReference type="SUPFAM" id="SSF56601">
    <property type="entry name" value="beta-lactamase/transpeptidase-like"/>
    <property type="match status" value="1"/>
</dbReference>
<dbReference type="Gene3D" id="3.40.710.10">
    <property type="entry name" value="DD-peptidase/beta-lactamase superfamily"/>
    <property type="match status" value="1"/>
</dbReference>
<feature type="signal peptide" evidence="1">
    <location>
        <begin position="1"/>
        <end position="22"/>
    </location>
</feature>
<dbReference type="PROSITE" id="PS51257">
    <property type="entry name" value="PROKAR_LIPOPROTEIN"/>
    <property type="match status" value="1"/>
</dbReference>
<dbReference type="InterPro" id="IPR001466">
    <property type="entry name" value="Beta-lactam-related"/>
</dbReference>
<accession>A0A059G0E8</accession>
<protein>
    <submittedName>
        <fullName evidence="3">Carboxylesterase</fullName>
    </submittedName>
</protein>
<reference evidence="3 4" key="1">
    <citation type="submission" date="2013-04" db="EMBL/GenBank/DDBJ databases">
        <title>Hyphomonas hirschiana VP5 Genome Sequencing.</title>
        <authorList>
            <person name="Lai Q."/>
            <person name="Shao Z."/>
        </authorList>
    </citation>
    <scope>NUCLEOTIDE SEQUENCE [LARGE SCALE GENOMIC DNA]</scope>
    <source>
        <strain evidence="3 4">VP5</strain>
    </source>
</reference>
<evidence type="ECO:0000313" key="4">
    <source>
        <dbReference type="Proteomes" id="UP000025061"/>
    </source>
</evidence>
<evidence type="ECO:0000313" key="3">
    <source>
        <dbReference type="EMBL" id="KCZ96109.1"/>
    </source>
</evidence>